<dbReference type="GO" id="GO:0004519">
    <property type="term" value="F:endonuclease activity"/>
    <property type="evidence" value="ECO:0007669"/>
    <property type="project" value="UniProtKB-KW"/>
</dbReference>
<dbReference type="PROSITE" id="PS00141">
    <property type="entry name" value="ASP_PROTEASE"/>
    <property type="match status" value="1"/>
</dbReference>
<dbReference type="Pfam" id="PF17921">
    <property type="entry name" value="Integrase_H2C2"/>
    <property type="match status" value="1"/>
</dbReference>
<protein>
    <recommendedName>
        <fullName evidence="1">RNA-directed DNA polymerase</fullName>
        <ecNumber evidence="1">2.7.7.49</ecNumber>
    </recommendedName>
</protein>
<feature type="compositionally biased region" description="Low complexity" evidence="9">
    <location>
        <begin position="563"/>
        <end position="572"/>
    </location>
</feature>
<dbReference type="PANTHER" id="PTHR37984:SF5">
    <property type="entry name" value="PROTEIN NYNRIN-LIKE"/>
    <property type="match status" value="1"/>
</dbReference>
<dbReference type="Gene3D" id="3.30.70.270">
    <property type="match status" value="2"/>
</dbReference>
<dbReference type="SUPFAM" id="SSF56672">
    <property type="entry name" value="DNA/RNA polymerases"/>
    <property type="match status" value="1"/>
</dbReference>
<evidence type="ECO:0000256" key="3">
    <source>
        <dbReference type="ARBA" id="ARBA00022695"/>
    </source>
</evidence>
<keyword evidence="14" id="KW-1185">Reference proteome</keyword>
<feature type="domain" description="Integrase catalytic" evidence="12">
    <location>
        <begin position="2336"/>
        <end position="2495"/>
    </location>
</feature>
<dbReference type="InterPro" id="IPR012337">
    <property type="entry name" value="RNaseH-like_sf"/>
</dbReference>
<dbReference type="Pfam" id="PF00665">
    <property type="entry name" value="rve"/>
    <property type="match status" value="1"/>
</dbReference>
<keyword evidence="2" id="KW-0808">Transferase</keyword>
<dbReference type="GO" id="GO:0015074">
    <property type="term" value="P:DNA integration"/>
    <property type="evidence" value="ECO:0007669"/>
    <property type="project" value="UniProtKB-KW"/>
</dbReference>
<sequence>LAAPREHFSTGKRLTKDTLDLETALGRPVKRDSQELLSKKTFKTAIKEAKKKSQEAKRQKEYRRKSKAKIAADRRRPDTLTTTRYTISKQLPEGTPLKQEPSEEYSRVTGNLLKVEPSATRSLVQVKEENPRSSFDVSQNTPVVDKPGETPRAIQIKKEATQQFFIPVQVPASTEIEEDDDSDEGEHSPLFQTKEETPYPFVVPARIPSSFQIPVENHFEFYTREETPSFLSGIEQSSSSVEETSPPIIPIEVEDQIIEDTPPLIYIKEEPQSPFTTLEQTPPIVQIEDTPCVVNPPEGTLFAPRDPPRIVNRMNENLSLYESCKLLGNRLSKFSGNEDKTFEEFLEEYAELVSNLQIPLAHAKSLLPLYLTGGAKLKYQTLKDFEKTSWQAMVTALATKFKNQAMLSNIRDELHNMRQGKDSVADFAKKIVAKTKIAFQGEDKTIPAKLAIDFFIKGLRPEIKKAIRRLPDAPDLETAIANAEKEQRILEQEHREETDILHSINALVLDDKVDKLQKKVNNLQQRNRPKNSKFRQQSRPQLVVATRPIPRMNRRFGPPPRQFFQNRRGGPNNRRFFTNPFRSFGGFRNFNPPFRFNNRTFNRPTPAPRPIYRPMYPQIQGPSNFRLPSAAQNVNFLCILAIIGICLTPLVGADHFQICGSSPVPNVLTLPKLIQCGITDDEPLIETKVKLYAENSRPLQLSAHKCYRDLIKVSLFNFLYIRTTRTIVGRQRVSITPEECRAAKATGTIRGHNLTEISYGLKATSEIEDENISWPLWGTNLYLRSIYSMEEGDIASFDGEDVLSSLGSLTNCSLVDGQCLTPYETVIWEPIQIKPFCRFNLIGEYDALVSLGYILLPEHELTFEFSQDYLLYSKLLRYCDIQNNYLTTSNHLVSFPNIPANLIIQDYLLQTTNVNRQKREVHYVVDRDNRQSQFEVIPILPSPFIERLFGTKELVNIPVFETQPIREPVLLQEIKRWNVTNQDFFRRTKLYAAENTRISVLRTIRYGEYRSYQIEFLRSIKSKRPLNYAEFTTLQDLESGISDIFDQYLAREFGALSFELSRDAAQLAAKSIPFFQEEDLTGLTAATRKHFTHPQTNPIEYTTQAITTPYDEYKGKLQQQYSLPEKSNSEPTYMFNTQNIRRSFRNICIRQYLSNQKLHELSRADPTWAARTLLDTSDVVATLVNNQLLVTKCRSVEPTQVFPNHQVNDTCYNLLPVLLEDQLWFAIPGTGDLVETATETTCPYPESPLSEQAQQLLPPNILNNINAKPFIFNAPPIYHHIAQNFAPTIRFQIQHLQQEYMALQSKLHKRGIIEDAIMKIKSAGNSVGESLSSLYSKTTEKLSEGVESIRWSIIYLVLWITIPTLVLIIIISLCVCGVKMYFLKTTSDTAISTAFRVGRVLLGKKKTRRRREQINVLVREMQPTAPEDTLFIPRVYSVSFAANTTRNSLPYVNIAINEILTPALVDSGATISYMKLSTLQSLGPDIGAKNEITKAQAANGTTISLIATVDLPVRIGNHLVPHHFLVASDDQCPAPVLLGSDFIRKLNEFGLKVTMDLYNHTLTIGDDVHSMIQVNGISLKEPLPYDVRLAETVILPKRSSTIIPAYIDGYFSPQPFDFIIEDNKRDIDLLYVVGRSLIKPDHNGMCMINILNPCYTNIQLYARMKVAHATPISSPQEQIFAVQPTPYIPPEADWEQRMPQFPTPTPTFYDISNEIDLSKSMLSEFHKDILRDIVRYHSNAFVGPDGHLGHYNGPIKHRIDLIENATLPTRKIYRVPLEKRNEIERQINQMLNDNIIQESTSPYCAPIVLVRKRDVNSWRFTIDYRGLNAITKPQQSILPNIQDIIDLCANKRLYSSLDFQQGFHQIPLEETHCERTAFACFLGAFEYIRMPMGLKGAPATFQRIMDDFKKHIRARVFIYIDDLIITSETPEDHLDDIDEVLTKIEQIGMKLKASKCEFAREKIKFLGFILSKQGIQPDPEKTLAIDKYPTPTNITEIKAFLGMCSFFRRFVHNFALIASPLTALTKKDVPFVWTKECDKAMSHLKEALTNAPILVAPKLGAPFIIETDSSGKAVAGVLRQQQGDDLKIIAYASRTLNIHESRYPAIELEALGVVFAVQKFRPYIDGAKCTVITDHAPLKALLHRNDLTGRLAKYQIILQEFDITIIYRAGKSNILCDTLSRHPPHINFTTTNDDNSTRNTPHLLNINRIKDEQNKCSWITSYKEAIENGEPLQELNEYIVVNDILYKLPLDIHQDPQIVLPENSKVKDTLVKQVHESRFGIAHLGIKKTRAAVAKIAIWNNMSKDISDLVKLCPTCQRRKDPSAYRANEPLDRFETPSRPFQRTHSDIVGPLPLTLKGNKFVIVFVDAFSKFIVVEPIPDQKATTITDVFINRFISRFGPPENLITDQGTNFMSDIFCNTLKTLNIAHRTSTPYHHESNGQVERANKTIEELIALSTIQKEDQWDDVIQLMAHAYNSAENATTNYSPYFVLHGREPNNAFRLALQLPSRTFINEEDYVGQLTSTLQNIWKDVHQNIRASQETQKHHYDLRKHVAPTNFEIGQQVLIRKDVGSKIAPKFDGPFPIVDVDRPNVTVQDGRRLRTVHVNRLKPYNSLQADDDSN</sequence>
<keyword evidence="10" id="KW-1133">Transmembrane helix</keyword>
<dbReference type="InterPro" id="IPR043128">
    <property type="entry name" value="Rev_trsase/Diguanyl_cyclase"/>
</dbReference>
<keyword evidence="7" id="KW-0695">RNA-directed DNA polymerase</keyword>
<dbReference type="Pfam" id="PF03732">
    <property type="entry name" value="Retrotrans_gag"/>
    <property type="match status" value="1"/>
</dbReference>
<keyword evidence="4" id="KW-0540">Nuclease</keyword>
<feature type="non-terminal residue" evidence="13">
    <location>
        <position position="1"/>
    </location>
</feature>
<keyword evidence="10" id="KW-0472">Membrane</keyword>
<dbReference type="EC" id="2.7.7.49" evidence="1"/>
<evidence type="ECO:0000256" key="6">
    <source>
        <dbReference type="ARBA" id="ARBA00022801"/>
    </source>
</evidence>
<proteinExistence type="predicted"/>
<feature type="compositionally biased region" description="Basic and acidic residues" evidence="9">
    <location>
        <begin position="48"/>
        <end position="59"/>
    </location>
</feature>
<keyword evidence="6" id="KW-0378">Hydrolase</keyword>
<dbReference type="InterPro" id="IPR000477">
    <property type="entry name" value="RT_dom"/>
</dbReference>
<dbReference type="Pfam" id="PF00078">
    <property type="entry name" value="RVT_1"/>
    <property type="match status" value="1"/>
</dbReference>
<dbReference type="Pfam" id="PF17917">
    <property type="entry name" value="RT_RNaseH"/>
    <property type="match status" value="1"/>
</dbReference>
<dbReference type="SUPFAM" id="SSF53098">
    <property type="entry name" value="Ribonuclease H-like"/>
    <property type="match status" value="1"/>
</dbReference>
<keyword evidence="5" id="KW-0255">Endonuclease</keyword>
<dbReference type="OrthoDB" id="5861180at2759"/>
<dbReference type="FunFam" id="3.30.70.270:FF:000020">
    <property type="entry name" value="Transposon Tf2-6 polyprotein-like Protein"/>
    <property type="match status" value="1"/>
</dbReference>
<dbReference type="Pfam" id="PF13975">
    <property type="entry name" value="gag-asp_proteas"/>
    <property type="match status" value="1"/>
</dbReference>
<accession>A0A0B1SUU0</accession>
<dbReference type="PROSITE" id="PS50994">
    <property type="entry name" value="INTEGRASE"/>
    <property type="match status" value="1"/>
</dbReference>
<dbReference type="InterPro" id="IPR041588">
    <property type="entry name" value="Integrase_H2C2"/>
</dbReference>
<dbReference type="CDD" id="cd01647">
    <property type="entry name" value="RT_LTR"/>
    <property type="match status" value="1"/>
</dbReference>
<dbReference type="InterPro" id="IPR021109">
    <property type="entry name" value="Peptidase_aspartic_dom_sf"/>
</dbReference>
<dbReference type="InterPro" id="IPR041373">
    <property type="entry name" value="RT_RNaseH"/>
</dbReference>
<dbReference type="PANTHER" id="PTHR37984">
    <property type="entry name" value="PROTEIN CBG26694"/>
    <property type="match status" value="1"/>
</dbReference>
<keyword evidence="10" id="KW-0812">Transmembrane</keyword>
<dbReference type="GO" id="GO:0042575">
    <property type="term" value="C:DNA polymerase complex"/>
    <property type="evidence" value="ECO:0007669"/>
    <property type="project" value="UniProtKB-ARBA"/>
</dbReference>
<evidence type="ECO:0000256" key="2">
    <source>
        <dbReference type="ARBA" id="ARBA00022679"/>
    </source>
</evidence>
<dbReference type="InterPro" id="IPR001969">
    <property type="entry name" value="Aspartic_peptidase_AS"/>
</dbReference>
<evidence type="ECO:0000256" key="5">
    <source>
        <dbReference type="ARBA" id="ARBA00022759"/>
    </source>
</evidence>
<evidence type="ECO:0000256" key="8">
    <source>
        <dbReference type="SAM" id="Coils"/>
    </source>
</evidence>
<organism evidence="13 14">
    <name type="scientific">Oesophagostomum dentatum</name>
    <name type="common">Nodular worm</name>
    <dbReference type="NCBI Taxonomy" id="61180"/>
    <lineage>
        <taxon>Eukaryota</taxon>
        <taxon>Metazoa</taxon>
        <taxon>Ecdysozoa</taxon>
        <taxon>Nematoda</taxon>
        <taxon>Chromadorea</taxon>
        <taxon>Rhabditida</taxon>
        <taxon>Rhabditina</taxon>
        <taxon>Rhabditomorpha</taxon>
        <taxon>Strongyloidea</taxon>
        <taxon>Strongylidae</taxon>
        <taxon>Oesophagostomum</taxon>
    </lineage>
</organism>
<dbReference type="InterPro" id="IPR001584">
    <property type="entry name" value="Integrase_cat-core"/>
</dbReference>
<evidence type="ECO:0000256" key="9">
    <source>
        <dbReference type="SAM" id="MobiDB-lite"/>
    </source>
</evidence>
<dbReference type="Proteomes" id="UP000053660">
    <property type="component" value="Unassembled WGS sequence"/>
</dbReference>
<dbReference type="InterPro" id="IPR036397">
    <property type="entry name" value="RNaseH_sf"/>
</dbReference>
<evidence type="ECO:0000313" key="14">
    <source>
        <dbReference type="Proteomes" id="UP000053660"/>
    </source>
</evidence>
<feature type="transmembrane region" description="Helical" evidence="10">
    <location>
        <begin position="1353"/>
        <end position="1382"/>
    </location>
</feature>
<feature type="region of interest" description="Disordered" evidence="9">
    <location>
        <begin position="48"/>
        <end position="113"/>
    </location>
</feature>
<dbReference type="FunFam" id="3.10.20.370:FF:000001">
    <property type="entry name" value="Retrovirus-related Pol polyprotein from transposon 17.6-like protein"/>
    <property type="match status" value="1"/>
</dbReference>
<feature type="domain" description="Reverse transcriptase" evidence="11">
    <location>
        <begin position="1791"/>
        <end position="1970"/>
    </location>
</feature>
<name>A0A0B1SUU0_OESDE</name>
<keyword evidence="3" id="KW-0548">Nucleotidyltransferase</keyword>
<evidence type="ECO:0000256" key="7">
    <source>
        <dbReference type="ARBA" id="ARBA00022918"/>
    </source>
</evidence>
<dbReference type="GO" id="GO:0006508">
    <property type="term" value="P:proteolysis"/>
    <property type="evidence" value="ECO:0007669"/>
    <property type="project" value="InterPro"/>
</dbReference>
<dbReference type="FunFam" id="3.30.420.10:FF:000032">
    <property type="entry name" value="Retrovirus-related Pol polyprotein from transposon 297-like Protein"/>
    <property type="match status" value="1"/>
</dbReference>
<dbReference type="Gene3D" id="3.10.10.10">
    <property type="entry name" value="HIV Type 1 Reverse Transcriptase, subunit A, domain 1"/>
    <property type="match status" value="1"/>
</dbReference>
<evidence type="ECO:0000256" key="1">
    <source>
        <dbReference type="ARBA" id="ARBA00012493"/>
    </source>
</evidence>
<feature type="region of interest" description="Disordered" evidence="9">
    <location>
        <begin position="126"/>
        <end position="148"/>
    </location>
</feature>
<dbReference type="Gene3D" id="3.10.20.370">
    <property type="match status" value="1"/>
</dbReference>
<dbReference type="Gene3D" id="1.10.340.70">
    <property type="match status" value="1"/>
</dbReference>
<dbReference type="GO" id="GO:0003964">
    <property type="term" value="F:RNA-directed DNA polymerase activity"/>
    <property type="evidence" value="ECO:0007669"/>
    <property type="project" value="UniProtKB-KW"/>
</dbReference>
<dbReference type="GO" id="GO:0004190">
    <property type="term" value="F:aspartic-type endopeptidase activity"/>
    <property type="evidence" value="ECO:0007669"/>
    <property type="project" value="InterPro"/>
</dbReference>
<dbReference type="CDD" id="cd00303">
    <property type="entry name" value="retropepsin_like"/>
    <property type="match status" value="1"/>
</dbReference>
<keyword evidence="8" id="KW-0175">Coiled coil</keyword>
<dbReference type="Gene3D" id="3.30.420.10">
    <property type="entry name" value="Ribonuclease H-like superfamily/Ribonuclease H"/>
    <property type="match status" value="1"/>
</dbReference>
<dbReference type="EMBL" id="KN554784">
    <property type="protein sequence ID" value="KHJ89073.1"/>
    <property type="molecule type" value="Genomic_DNA"/>
</dbReference>
<feature type="region of interest" description="Disordered" evidence="9">
    <location>
        <begin position="551"/>
        <end position="572"/>
    </location>
</feature>
<dbReference type="InterPro" id="IPR050951">
    <property type="entry name" value="Retrovirus_Pol_polyprotein"/>
</dbReference>
<evidence type="ECO:0000259" key="12">
    <source>
        <dbReference type="PROSITE" id="PS50994"/>
    </source>
</evidence>
<dbReference type="CDD" id="cd09274">
    <property type="entry name" value="RNase_HI_RT_Ty3"/>
    <property type="match status" value="1"/>
</dbReference>
<feature type="coiled-coil region" evidence="8">
    <location>
        <begin position="473"/>
        <end position="526"/>
    </location>
</feature>
<gene>
    <name evidence="13" type="ORF">OESDEN_11115</name>
</gene>
<evidence type="ECO:0000256" key="4">
    <source>
        <dbReference type="ARBA" id="ARBA00022722"/>
    </source>
</evidence>
<feature type="compositionally biased region" description="Polar residues" evidence="9">
    <location>
        <begin position="132"/>
        <end position="142"/>
    </location>
</feature>
<dbReference type="InterPro" id="IPR043502">
    <property type="entry name" value="DNA/RNA_pol_sf"/>
</dbReference>
<evidence type="ECO:0000313" key="13">
    <source>
        <dbReference type="EMBL" id="KHJ89073.1"/>
    </source>
</evidence>
<reference evidence="13 14" key="1">
    <citation type="submission" date="2014-03" db="EMBL/GenBank/DDBJ databases">
        <title>Draft genome of the hookworm Oesophagostomum dentatum.</title>
        <authorList>
            <person name="Mitreva M."/>
        </authorList>
    </citation>
    <scope>NUCLEOTIDE SEQUENCE [LARGE SCALE GENOMIC DNA]</scope>
    <source>
        <strain evidence="13 14">OD-Hann</strain>
    </source>
</reference>
<dbReference type="SUPFAM" id="SSF50630">
    <property type="entry name" value="Acid proteases"/>
    <property type="match status" value="1"/>
</dbReference>
<dbReference type="GO" id="GO:0003723">
    <property type="term" value="F:RNA binding"/>
    <property type="evidence" value="ECO:0007669"/>
    <property type="project" value="UniProtKB-KW"/>
</dbReference>
<dbReference type="PROSITE" id="PS50878">
    <property type="entry name" value="RT_POL"/>
    <property type="match status" value="1"/>
</dbReference>
<evidence type="ECO:0000259" key="11">
    <source>
        <dbReference type="PROSITE" id="PS50878"/>
    </source>
</evidence>
<dbReference type="InterPro" id="IPR005162">
    <property type="entry name" value="Retrotrans_gag_dom"/>
</dbReference>
<evidence type="ECO:0000256" key="10">
    <source>
        <dbReference type="SAM" id="Phobius"/>
    </source>
</evidence>
<dbReference type="Gene3D" id="2.40.70.10">
    <property type="entry name" value="Acid Proteases"/>
    <property type="match status" value="1"/>
</dbReference>